<dbReference type="PROSITE" id="PS50977">
    <property type="entry name" value="HTH_TETR_2"/>
    <property type="match status" value="1"/>
</dbReference>
<keyword evidence="1" id="KW-0805">Transcription regulation</keyword>
<feature type="DNA-binding region" description="H-T-H motif" evidence="4">
    <location>
        <begin position="33"/>
        <end position="52"/>
    </location>
</feature>
<dbReference type="PANTHER" id="PTHR30055">
    <property type="entry name" value="HTH-TYPE TRANSCRIPTIONAL REGULATOR RUTR"/>
    <property type="match status" value="1"/>
</dbReference>
<evidence type="ECO:0000256" key="3">
    <source>
        <dbReference type="ARBA" id="ARBA00023163"/>
    </source>
</evidence>
<evidence type="ECO:0000259" key="5">
    <source>
        <dbReference type="PROSITE" id="PS50977"/>
    </source>
</evidence>
<dbReference type="AlphaFoldDB" id="A0A838L680"/>
<keyword evidence="7" id="KW-1185">Reference proteome</keyword>
<evidence type="ECO:0000256" key="1">
    <source>
        <dbReference type="ARBA" id="ARBA00023015"/>
    </source>
</evidence>
<dbReference type="GO" id="GO:0000976">
    <property type="term" value="F:transcription cis-regulatory region binding"/>
    <property type="evidence" value="ECO:0007669"/>
    <property type="project" value="TreeGrafter"/>
</dbReference>
<keyword evidence="3" id="KW-0804">Transcription</keyword>
<dbReference type="EMBL" id="JACEIB010000007">
    <property type="protein sequence ID" value="MBA2934851.1"/>
    <property type="molecule type" value="Genomic_DNA"/>
</dbReference>
<dbReference type="Pfam" id="PF00440">
    <property type="entry name" value="TetR_N"/>
    <property type="match status" value="1"/>
</dbReference>
<sequence>MARRSDHTRAELEKLIVDEAHRQMEDVGFQAFSAREVAKRIGYSIGTLYNVFGSLNRLLLAVNARTIGLWVAEIEAALERAENDRIGALVESYFAFAGRHRNIWSAVYDHRSPAGEELPDWYRAALESLTGVMVREVAAALPESRQMEAPALAGSLLALVHGHCVFALDGTFRLLGVEAPLELAVTRVREILGDGQSRGES</sequence>
<organism evidence="6 7">
    <name type="scientific">Sphingomonas chungangi</name>
    <dbReference type="NCBI Taxonomy" id="2683589"/>
    <lineage>
        <taxon>Bacteria</taxon>
        <taxon>Pseudomonadati</taxon>
        <taxon>Pseudomonadota</taxon>
        <taxon>Alphaproteobacteria</taxon>
        <taxon>Sphingomonadales</taxon>
        <taxon>Sphingomonadaceae</taxon>
        <taxon>Sphingomonas</taxon>
    </lineage>
</organism>
<dbReference type="GO" id="GO:0003700">
    <property type="term" value="F:DNA-binding transcription factor activity"/>
    <property type="evidence" value="ECO:0007669"/>
    <property type="project" value="TreeGrafter"/>
</dbReference>
<dbReference type="SUPFAM" id="SSF48498">
    <property type="entry name" value="Tetracyclin repressor-like, C-terminal domain"/>
    <property type="match status" value="1"/>
</dbReference>
<evidence type="ECO:0000313" key="6">
    <source>
        <dbReference type="EMBL" id="MBA2934851.1"/>
    </source>
</evidence>
<dbReference type="InterPro" id="IPR001647">
    <property type="entry name" value="HTH_TetR"/>
</dbReference>
<feature type="domain" description="HTH tetR-type" evidence="5">
    <location>
        <begin position="10"/>
        <end position="70"/>
    </location>
</feature>
<dbReference type="Proteomes" id="UP000570166">
    <property type="component" value="Unassembled WGS sequence"/>
</dbReference>
<dbReference type="InterPro" id="IPR025996">
    <property type="entry name" value="MT1864/Rv1816-like_C"/>
</dbReference>
<proteinExistence type="predicted"/>
<dbReference type="SUPFAM" id="SSF46689">
    <property type="entry name" value="Homeodomain-like"/>
    <property type="match status" value="1"/>
</dbReference>
<name>A0A838L680_9SPHN</name>
<accession>A0A838L680</accession>
<dbReference type="PANTHER" id="PTHR30055:SF234">
    <property type="entry name" value="HTH-TYPE TRANSCRIPTIONAL REGULATOR BETI"/>
    <property type="match status" value="1"/>
</dbReference>
<evidence type="ECO:0000256" key="2">
    <source>
        <dbReference type="ARBA" id="ARBA00023125"/>
    </source>
</evidence>
<protein>
    <submittedName>
        <fullName evidence="6">TetR/AcrR family transcriptional regulator</fullName>
    </submittedName>
</protein>
<dbReference type="Gene3D" id="1.10.357.10">
    <property type="entry name" value="Tetracycline Repressor, domain 2"/>
    <property type="match status" value="1"/>
</dbReference>
<keyword evidence="2 4" id="KW-0238">DNA-binding</keyword>
<comment type="caution">
    <text evidence="6">The sequence shown here is derived from an EMBL/GenBank/DDBJ whole genome shotgun (WGS) entry which is preliminary data.</text>
</comment>
<dbReference type="RefSeq" id="WP_160366627.1">
    <property type="nucleotide sequence ID" value="NZ_JACEIB010000007.1"/>
</dbReference>
<dbReference type="InterPro" id="IPR009057">
    <property type="entry name" value="Homeodomain-like_sf"/>
</dbReference>
<dbReference type="InterPro" id="IPR036271">
    <property type="entry name" value="Tet_transcr_reg_TetR-rel_C_sf"/>
</dbReference>
<gene>
    <name evidence="6" type="ORF">HZF05_12155</name>
</gene>
<reference evidence="6 7" key="1">
    <citation type="submission" date="2020-07" db="EMBL/GenBank/DDBJ databases">
        <authorList>
            <person name="Sun Q."/>
        </authorList>
    </citation>
    <scope>NUCLEOTIDE SEQUENCE [LARGE SCALE GENOMIC DNA]</scope>
    <source>
        <strain evidence="6 7">CGMCC 1.13654</strain>
    </source>
</reference>
<evidence type="ECO:0000256" key="4">
    <source>
        <dbReference type="PROSITE-ProRule" id="PRU00335"/>
    </source>
</evidence>
<evidence type="ECO:0000313" key="7">
    <source>
        <dbReference type="Proteomes" id="UP000570166"/>
    </source>
</evidence>
<dbReference type="Pfam" id="PF13305">
    <property type="entry name" value="TetR_C_33"/>
    <property type="match status" value="1"/>
</dbReference>
<dbReference type="InterPro" id="IPR050109">
    <property type="entry name" value="HTH-type_TetR-like_transc_reg"/>
</dbReference>